<reference evidence="9 10" key="1">
    <citation type="submission" date="2019-12" db="EMBL/GenBank/DDBJ databases">
        <authorList>
            <person name="Alioto T."/>
            <person name="Alioto T."/>
            <person name="Gomez Garrido J."/>
        </authorList>
    </citation>
    <scope>NUCLEOTIDE SEQUENCE [LARGE SCALE GENOMIC DNA]</scope>
</reference>
<comment type="caution">
    <text evidence="9">The sequence shown here is derived from an EMBL/GenBank/DDBJ whole genome shotgun (WGS) entry which is preliminary data.</text>
</comment>
<dbReference type="PANTHER" id="PTHR12632">
    <property type="entry name" value="TRANSCRIPTION FACTOR NF-Y ALPHA-RELATED"/>
    <property type="match status" value="1"/>
</dbReference>
<comment type="subcellular location">
    <subcellularLocation>
        <location evidence="1 8">Nucleus</location>
    </subcellularLocation>
</comment>
<evidence type="ECO:0000256" key="7">
    <source>
        <dbReference type="ARBA" id="ARBA00025911"/>
    </source>
</evidence>
<evidence type="ECO:0000256" key="3">
    <source>
        <dbReference type="ARBA" id="ARBA00023125"/>
    </source>
</evidence>
<dbReference type="AlphaFoldDB" id="A0A8S0UQL9"/>
<keyword evidence="3 8" id="KW-0238">DNA-binding</keyword>
<evidence type="ECO:0000256" key="4">
    <source>
        <dbReference type="ARBA" id="ARBA00023159"/>
    </source>
</evidence>
<proteinExistence type="inferred from homology"/>
<gene>
    <name evidence="9" type="ORF">OLEA9_A026874</name>
</gene>
<keyword evidence="10" id="KW-1185">Reference proteome</keyword>
<dbReference type="PROSITE" id="PS00686">
    <property type="entry name" value="NFYA_HAP2_1"/>
    <property type="match status" value="1"/>
</dbReference>
<evidence type="ECO:0000256" key="8">
    <source>
        <dbReference type="RuleBase" id="RU367155"/>
    </source>
</evidence>
<dbReference type="Pfam" id="PF02045">
    <property type="entry name" value="CBFB_NFYA"/>
    <property type="match status" value="1"/>
</dbReference>
<evidence type="ECO:0000313" key="10">
    <source>
        <dbReference type="Proteomes" id="UP000594638"/>
    </source>
</evidence>
<organism evidence="9 10">
    <name type="scientific">Olea europaea subsp. europaea</name>
    <dbReference type="NCBI Taxonomy" id="158383"/>
    <lineage>
        <taxon>Eukaryota</taxon>
        <taxon>Viridiplantae</taxon>
        <taxon>Streptophyta</taxon>
        <taxon>Embryophyta</taxon>
        <taxon>Tracheophyta</taxon>
        <taxon>Spermatophyta</taxon>
        <taxon>Magnoliopsida</taxon>
        <taxon>eudicotyledons</taxon>
        <taxon>Gunneridae</taxon>
        <taxon>Pentapetalae</taxon>
        <taxon>asterids</taxon>
        <taxon>lamiids</taxon>
        <taxon>Lamiales</taxon>
        <taxon>Oleaceae</taxon>
        <taxon>Oleeae</taxon>
        <taxon>Olea</taxon>
    </lineage>
</organism>
<comment type="function">
    <text evidence="8">Component of the sequence-specific heterotrimeric transcription factor (NF-Y) which specifically recognizes a 5'-CCAAT-3' box motif found in the promoters of its target genes.</text>
</comment>
<name>A0A8S0UQL9_OLEEU</name>
<dbReference type="InterPro" id="IPR001289">
    <property type="entry name" value="NFYA"/>
</dbReference>
<keyword evidence="6 8" id="KW-0539">Nucleus</keyword>
<evidence type="ECO:0000256" key="5">
    <source>
        <dbReference type="ARBA" id="ARBA00023163"/>
    </source>
</evidence>
<evidence type="ECO:0000256" key="2">
    <source>
        <dbReference type="ARBA" id="ARBA00023015"/>
    </source>
</evidence>
<dbReference type="PRINTS" id="PR00616">
    <property type="entry name" value="CCAATSUBUNTB"/>
</dbReference>
<keyword evidence="2 8" id="KW-0805">Transcription regulation</keyword>
<dbReference type="GO" id="GO:0003700">
    <property type="term" value="F:DNA-binding transcription factor activity"/>
    <property type="evidence" value="ECO:0007669"/>
    <property type="project" value="UniProtKB-UniRule"/>
</dbReference>
<protein>
    <recommendedName>
        <fullName evidence="8">Nuclear transcription factor Y subunit</fullName>
    </recommendedName>
</protein>
<dbReference type="SMART" id="SM00521">
    <property type="entry name" value="CBF"/>
    <property type="match status" value="1"/>
</dbReference>
<dbReference type="EMBL" id="CACTIH010009040">
    <property type="protein sequence ID" value="CAA3020552.1"/>
    <property type="molecule type" value="Genomic_DNA"/>
</dbReference>
<dbReference type="OrthoDB" id="1097733at2759"/>
<sequence length="336" mass="38036">MPQSLLAAPFLLYRMLNSSTTDRDQQTADSLATFFHRRSSQCQSTRSQQYSLSKGEAAETESVEEYYFDKKQSECQFHKLDSFSTLSIGQSPYEVAAMERATYSYMQNIACQADCLETHKMKGEYCIKPSLLYGNADYVAHQVQSDHNQSIAHISHPSSESYFSQLVVAYSPNAVIYPQMVGITTPARVALPLDCRENTPIYVNAKQYRAILRRRQIRAKLEAQNKLAKSRKPYLHESRHLHALKRARSSGGRFLNAKNTQQSKPSYKTYGENLSLKQFSKDISEAEIQHSESSSWGASPANSDFSSILNKHDIFQPPDDRLQLFIDKCAPISTAT</sequence>
<evidence type="ECO:0000256" key="6">
    <source>
        <dbReference type="ARBA" id="ARBA00023242"/>
    </source>
</evidence>
<evidence type="ECO:0000256" key="1">
    <source>
        <dbReference type="ARBA" id="ARBA00004123"/>
    </source>
</evidence>
<evidence type="ECO:0000313" key="9">
    <source>
        <dbReference type="EMBL" id="CAA3020552.1"/>
    </source>
</evidence>
<dbReference type="Gramene" id="OE9A026874T3">
    <property type="protein sequence ID" value="OE9A026874C3"/>
    <property type="gene ID" value="OE9A026874"/>
</dbReference>
<dbReference type="Gene3D" id="6.10.250.2430">
    <property type="match status" value="1"/>
</dbReference>
<keyword evidence="4" id="KW-0010">Activator</keyword>
<dbReference type="Proteomes" id="UP000594638">
    <property type="component" value="Unassembled WGS sequence"/>
</dbReference>
<comment type="similarity">
    <text evidence="8">Belongs to the NFYA/HAP2 subunit family.</text>
</comment>
<dbReference type="GO" id="GO:0016602">
    <property type="term" value="C:CCAAT-binding factor complex"/>
    <property type="evidence" value="ECO:0007669"/>
    <property type="project" value="InterPro"/>
</dbReference>
<accession>A0A8S0UQL9</accession>
<dbReference type="GO" id="GO:0003677">
    <property type="term" value="F:DNA binding"/>
    <property type="evidence" value="ECO:0007669"/>
    <property type="project" value="UniProtKB-KW"/>
</dbReference>
<comment type="subunit">
    <text evidence="7">Heterotrimeric transcription factor composed of three components, NF-YA, NF-YB and NF-YC. NF-YB and NF-YC must interact and dimerize for NF-YA association and DNA binding.</text>
</comment>
<dbReference type="InterPro" id="IPR018362">
    <property type="entry name" value="CCAAT-binding_factor_CS"/>
</dbReference>
<dbReference type="PROSITE" id="PS51152">
    <property type="entry name" value="NFYA_HAP2_2"/>
    <property type="match status" value="1"/>
</dbReference>
<keyword evidence="5 8" id="KW-0804">Transcription</keyword>